<feature type="chain" id="PRO_5042610118" evidence="2">
    <location>
        <begin position="20"/>
        <end position="127"/>
    </location>
</feature>
<protein>
    <submittedName>
        <fullName evidence="3">Uncharacterized protein</fullName>
    </submittedName>
</protein>
<accession>A0AAJ1TQR6</accession>
<keyword evidence="2" id="KW-0732">Signal</keyword>
<evidence type="ECO:0000256" key="1">
    <source>
        <dbReference type="SAM" id="MobiDB-lite"/>
    </source>
</evidence>
<evidence type="ECO:0000313" key="3">
    <source>
        <dbReference type="EMBL" id="MDQ0545326.1"/>
    </source>
</evidence>
<dbReference type="AlphaFoldDB" id="A0AAJ1TQR6"/>
<evidence type="ECO:0000313" key="4">
    <source>
        <dbReference type="Proteomes" id="UP001223420"/>
    </source>
</evidence>
<dbReference type="Proteomes" id="UP001223420">
    <property type="component" value="Unassembled WGS sequence"/>
</dbReference>
<feature type="signal peptide" evidence="2">
    <location>
        <begin position="1"/>
        <end position="19"/>
    </location>
</feature>
<feature type="compositionally biased region" description="Gly residues" evidence="1">
    <location>
        <begin position="116"/>
        <end position="127"/>
    </location>
</feature>
<gene>
    <name evidence="3" type="ORF">QO001_004269</name>
</gene>
<sequence>MRPLLLACSLLLFPLPASALCRCACVRGVITPICQPTDLVHPVCQGLCSDAIRAEAVTRPLAGGQPQYETVQPFDPAPLGLQARDPNYGVDARGFQLGTAGVQSGNDAFSSSSAGGSSGGAAGASSR</sequence>
<dbReference type="EMBL" id="JAUSWL010000008">
    <property type="protein sequence ID" value="MDQ0545326.1"/>
    <property type="molecule type" value="Genomic_DNA"/>
</dbReference>
<comment type="caution">
    <text evidence="3">The sequence shown here is derived from an EMBL/GenBank/DDBJ whole genome shotgun (WGS) entry which is preliminary data.</text>
</comment>
<reference evidence="3" key="1">
    <citation type="submission" date="2023-07" db="EMBL/GenBank/DDBJ databases">
        <title>Genomic Encyclopedia of Type Strains, Phase IV (KMG-IV): sequencing the most valuable type-strain genomes for metagenomic binning, comparative biology and taxonomic classification.</title>
        <authorList>
            <person name="Goeker M."/>
        </authorList>
    </citation>
    <scope>NUCLEOTIDE SEQUENCE</scope>
    <source>
        <strain evidence="3">DSM 19569</strain>
    </source>
</reference>
<name>A0AAJ1TQR6_9HYPH</name>
<dbReference type="RefSeq" id="WP_230367105.1">
    <property type="nucleotide sequence ID" value="NZ_JAJALK010000009.1"/>
</dbReference>
<organism evidence="3 4">
    <name type="scientific">Methylobacterium brachiatum</name>
    <dbReference type="NCBI Taxonomy" id="269660"/>
    <lineage>
        <taxon>Bacteria</taxon>
        <taxon>Pseudomonadati</taxon>
        <taxon>Pseudomonadota</taxon>
        <taxon>Alphaproteobacteria</taxon>
        <taxon>Hyphomicrobiales</taxon>
        <taxon>Methylobacteriaceae</taxon>
        <taxon>Methylobacterium</taxon>
    </lineage>
</organism>
<evidence type="ECO:0000256" key="2">
    <source>
        <dbReference type="SAM" id="SignalP"/>
    </source>
</evidence>
<proteinExistence type="predicted"/>
<feature type="region of interest" description="Disordered" evidence="1">
    <location>
        <begin position="106"/>
        <end position="127"/>
    </location>
</feature>